<feature type="region of interest" description="Disordered" evidence="1">
    <location>
        <begin position="149"/>
        <end position="196"/>
    </location>
</feature>
<sequence>MYSCNMPVRHSTPPSYPHQAYYHPSHTVETHYSHPAFYSSNENSPDSVLTTSTSPQRSPRTNFRNGPPLLPKIRCQDQTTEPSSAAGSVNGRAVSLGVAPTLHTAFAYPPHFYRRGTTPPEAFDIHSPASAISLPASVFSGGLHHSALTAANPPAPSSAHPLSAAPHIGSSPSPLNTNINSPIATHPSSRRSSLAQVRTVSAPIIQAPNHSRSGSQSSLDEAALLKHGYPTQYRKMPQYITAPQQVSPVQALSVQPLMQTQRDPLDVYVHDDGSYMSTDMSMNSMIQAPAKQTSLMTYLTQPSPRPSLINRSMTDMQRHWDFGWWDVRNLRSWNDFSIDSILAIPGFNSLLNVPLDHDTLPHPAATNSNPETEFHLRDIYKDYFGTRINAALSLTQGARHLALRAANSATTHHYPKPDFIATHENDYLRTLRGDARGHLVGIVKAYEEWNTGMRAESAPQQVKYLRGLAQLHRVMREHGCRYGFIITEIELLCVRAGCDDTTYASNPRAQVDEGPRPIFGLLETAAPISLQTPAVDPPTGRMQMTATLALWFLHMLAKDEPLPGHAPWKMEVGGPAALTRQNFRARDGWMPKVVASETRSAKRLRGWIYPNEPFSRREAPNSRRRRA</sequence>
<proteinExistence type="predicted"/>
<evidence type="ECO:0000313" key="2">
    <source>
        <dbReference type="EMBL" id="KAF2665889.1"/>
    </source>
</evidence>
<organism evidence="2 3">
    <name type="scientific">Microthyrium microscopicum</name>
    <dbReference type="NCBI Taxonomy" id="703497"/>
    <lineage>
        <taxon>Eukaryota</taxon>
        <taxon>Fungi</taxon>
        <taxon>Dikarya</taxon>
        <taxon>Ascomycota</taxon>
        <taxon>Pezizomycotina</taxon>
        <taxon>Dothideomycetes</taxon>
        <taxon>Dothideomycetes incertae sedis</taxon>
        <taxon>Microthyriales</taxon>
        <taxon>Microthyriaceae</taxon>
        <taxon>Microthyrium</taxon>
    </lineage>
</organism>
<dbReference type="EMBL" id="MU004239">
    <property type="protein sequence ID" value="KAF2665889.1"/>
    <property type="molecule type" value="Genomic_DNA"/>
</dbReference>
<feature type="compositionally biased region" description="Polar residues" evidence="1">
    <location>
        <begin position="38"/>
        <end position="49"/>
    </location>
</feature>
<feature type="compositionally biased region" description="Low complexity" evidence="1">
    <location>
        <begin position="50"/>
        <end position="61"/>
    </location>
</feature>
<feature type="compositionally biased region" description="Low complexity" evidence="1">
    <location>
        <begin position="149"/>
        <end position="167"/>
    </location>
</feature>
<protein>
    <recommendedName>
        <fullName evidence="4">Sialidase</fullName>
    </recommendedName>
</protein>
<evidence type="ECO:0008006" key="4">
    <source>
        <dbReference type="Google" id="ProtNLM"/>
    </source>
</evidence>
<dbReference type="OrthoDB" id="5300765at2759"/>
<feature type="region of interest" description="Disordered" evidence="1">
    <location>
        <begin position="35"/>
        <end position="70"/>
    </location>
</feature>
<name>A0A6A6U0P7_9PEZI</name>
<keyword evidence="3" id="KW-1185">Reference proteome</keyword>
<accession>A0A6A6U0P7</accession>
<dbReference type="Proteomes" id="UP000799302">
    <property type="component" value="Unassembled WGS sequence"/>
</dbReference>
<feature type="compositionally biased region" description="Polar residues" evidence="1">
    <location>
        <begin position="170"/>
        <end position="196"/>
    </location>
</feature>
<reference evidence="2" key="1">
    <citation type="journal article" date="2020" name="Stud. Mycol.">
        <title>101 Dothideomycetes genomes: a test case for predicting lifestyles and emergence of pathogens.</title>
        <authorList>
            <person name="Haridas S."/>
            <person name="Albert R."/>
            <person name="Binder M."/>
            <person name="Bloem J."/>
            <person name="Labutti K."/>
            <person name="Salamov A."/>
            <person name="Andreopoulos B."/>
            <person name="Baker S."/>
            <person name="Barry K."/>
            <person name="Bills G."/>
            <person name="Bluhm B."/>
            <person name="Cannon C."/>
            <person name="Castanera R."/>
            <person name="Culley D."/>
            <person name="Daum C."/>
            <person name="Ezra D."/>
            <person name="Gonzalez J."/>
            <person name="Henrissat B."/>
            <person name="Kuo A."/>
            <person name="Liang C."/>
            <person name="Lipzen A."/>
            <person name="Lutzoni F."/>
            <person name="Magnuson J."/>
            <person name="Mondo S."/>
            <person name="Nolan M."/>
            <person name="Ohm R."/>
            <person name="Pangilinan J."/>
            <person name="Park H.-J."/>
            <person name="Ramirez L."/>
            <person name="Alfaro M."/>
            <person name="Sun H."/>
            <person name="Tritt A."/>
            <person name="Yoshinaga Y."/>
            <person name="Zwiers L.-H."/>
            <person name="Turgeon B."/>
            <person name="Goodwin S."/>
            <person name="Spatafora J."/>
            <person name="Crous P."/>
            <person name="Grigoriev I."/>
        </authorList>
    </citation>
    <scope>NUCLEOTIDE SEQUENCE</scope>
    <source>
        <strain evidence="2">CBS 115976</strain>
    </source>
</reference>
<evidence type="ECO:0000256" key="1">
    <source>
        <dbReference type="SAM" id="MobiDB-lite"/>
    </source>
</evidence>
<evidence type="ECO:0000313" key="3">
    <source>
        <dbReference type="Proteomes" id="UP000799302"/>
    </source>
</evidence>
<gene>
    <name evidence="2" type="ORF">BT63DRAFT_43380</name>
</gene>
<dbReference type="AlphaFoldDB" id="A0A6A6U0P7"/>